<reference evidence="2" key="1">
    <citation type="journal article" date="2022" name="Mol. Ecol. Resour.">
        <title>The genomes of chicory, endive, great burdock and yacon provide insights into Asteraceae palaeo-polyploidization history and plant inulin production.</title>
        <authorList>
            <person name="Fan W."/>
            <person name="Wang S."/>
            <person name="Wang H."/>
            <person name="Wang A."/>
            <person name="Jiang F."/>
            <person name="Liu H."/>
            <person name="Zhao H."/>
            <person name="Xu D."/>
            <person name="Zhang Y."/>
        </authorList>
    </citation>
    <scope>NUCLEOTIDE SEQUENCE [LARGE SCALE GENOMIC DNA]</scope>
    <source>
        <strain evidence="2">cv. Yunnan</strain>
    </source>
</reference>
<sequence>MEEIYGSESSSGCESGWTLYLEHSHSLETHKNDDFKKQHSFTHEIDDEEEEDVSMVSDASSGPQHFPKQEDECFKFNNNGGVYTNGKRKKIPKEPKLQKDFLDDTASSPFFNFSNNNRTVASKKASVVENEIIDYSQGYSTTYFKGESAFQDHFGFLQGAQLQQNQLSLLFSSFTLCIGGCTLSHLGLTKCTNGFAQMVRRQEVGMKLMSFKLFRRIGMKEFRSKRSDLVPIFLLSFF</sequence>
<protein>
    <submittedName>
        <fullName evidence="1">Uncharacterized protein</fullName>
    </submittedName>
</protein>
<keyword evidence="2" id="KW-1185">Reference proteome</keyword>
<dbReference type="Proteomes" id="UP001056120">
    <property type="component" value="Linkage Group LG29"/>
</dbReference>
<reference evidence="1 2" key="2">
    <citation type="journal article" date="2022" name="Mol. Ecol. Resour.">
        <title>The genomes of chicory, endive, great burdock and yacon provide insights into Asteraceae paleo-polyploidization history and plant inulin production.</title>
        <authorList>
            <person name="Fan W."/>
            <person name="Wang S."/>
            <person name="Wang H."/>
            <person name="Wang A."/>
            <person name="Jiang F."/>
            <person name="Liu H."/>
            <person name="Zhao H."/>
            <person name="Xu D."/>
            <person name="Zhang Y."/>
        </authorList>
    </citation>
    <scope>NUCLEOTIDE SEQUENCE [LARGE SCALE GENOMIC DNA]</scope>
    <source>
        <strain evidence="2">cv. Yunnan</strain>
        <tissue evidence="1">Leaves</tissue>
    </source>
</reference>
<accession>A0ACB8XVT2</accession>
<proteinExistence type="predicted"/>
<evidence type="ECO:0000313" key="1">
    <source>
        <dbReference type="EMBL" id="KAI3675358.1"/>
    </source>
</evidence>
<name>A0ACB8XVT2_9ASTR</name>
<dbReference type="EMBL" id="CM042046">
    <property type="protein sequence ID" value="KAI3675358.1"/>
    <property type="molecule type" value="Genomic_DNA"/>
</dbReference>
<evidence type="ECO:0000313" key="2">
    <source>
        <dbReference type="Proteomes" id="UP001056120"/>
    </source>
</evidence>
<gene>
    <name evidence="1" type="ORF">L1987_84947</name>
</gene>
<comment type="caution">
    <text evidence="1">The sequence shown here is derived from an EMBL/GenBank/DDBJ whole genome shotgun (WGS) entry which is preliminary data.</text>
</comment>
<organism evidence="1 2">
    <name type="scientific">Smallanthus sonchifolius</name>
    <dbReference type="NCBI Taxonomy" id="185202"/>
    <lineage>
        <taxon>Eukaryota</taxon>
        <taxon>Viridiplantae</taxon>
        <taxon>Streptophyta</taxon>
        <taxon>Embryophyta</taxon>
        <taxon>Tracheophyta</taxon>
        <taxon>Spermatophyta</taxon>
        <taxon>Magnoliopsida</taxon>
        <taxon>eudicotyledons</taxon>
        <taxon>Gunneridae</taxon>
        <taxon>Pentapetalae</taxon>
        <taxon>asterids</taxon>
        <taxon>campanulids</taxon>
        <taxon>Asterales</taxon>
        <taxon>Asteraceae</taxon>
        <taxon>Asteroideae</taxon>
        <taxon>Heliantheae alliance</taxon>
        <taxon>Millerieae</taxon>
        <taxon>Smallanthus</taxon>
    </lineage>
</organism>